<evidence type="ECO:0000313" key="3">
    <source>
        <dbReference type="Proteomes" id="UP001066276"/>
    </source>
</evidence>
<feature type="region of interest" description="Disordered" evidence="1">
    <location>
        <begin position="118"/>
        <end position="156"/>
    </location>
</feature>
<name>A0AAV7PBT3_PLEWA</name>
<feature type="compositionally biased region" description="Polar residues" evidence="1">
    <location>
        <begin position="139"/>
        <end position="154"/>
    </location>
</feature>
<dbReference type="Proteomes" id="UP001066276">
    <property type="component" value="Chromosome 7"/>
</dbReference>
<gene>
    <name evidence="2" type="ORF">NDU88_004109</name>
</gene>
<proteinExistence type="predicted"/>
<dbReference type="EMBL" id="JANPWB010000011">
    <property type="protein sequence ID" value="KAJ1125686.1"/>
    <property type="molecule type" value="Genomic_DNA"/>
</dbReference>
<protein>
    <submittedName>
        <fullName evidence="2">Uncharacterized protein</fullName>
    </submittedName>
</protein>
<keyword evidence="3" id="KW-1185">Reference proteome</keyword>
<comment type="caution">
    <text evidence="2">The sequence shown here is derived from an EMBL/GenBank/DDBJ whole genome shotgun (WGS) entry which is preliminary data.</text>
</comment>
<feature type="compositionally biased region" description="Pro residues" evidence="1">
    <location>
        <begin position="264"/>
        <end position="275"/>
    </location>
</feature>
<reference evidence="2" key="1">
    <citation type="journal article" date="2022" name="bioRxiv">
        <title>Sequencing and chromosome-scale assembly of the giantPleurodeles waltlgenome.</title>
        <authorList>
            <person name="Brown T."/>
            <person name="Elewa A."/>
            <person name="Iarovenko S."/>
            <person name="Subramanian E."/>
            <person name="Araus A.J."/>
            <person name="Petzold A."/>
            <person name="Susuki M."/>
            <person name="Suzuki K.-i.T."/>
            <person name="Hayashi T."/>
            <person name="Toyoda A."/>
            <person name="Oliveira C."/>
            <person name="Osipova E."/>
            <person name="Leigh N.D."/>
            <person name="Simon A."/>
            <person name="Yun M.H."/>
        </authorList>
    </citation>
    <scope>NUCLEOTIDE SEQUENCE</scope>
    <source>
        <strain evidence="2">20211129_DDA</strain>
        <tissue evidence="2">Liver</tissue>
    </source>
</reference>
<feature type="compositionally biased region" description="Basic residues" evidence="1">
    <location>
        <begin position="213"/>
        <end position="224"/>
    </location>
</feature>
<evidence type="ECO:0000313" key="2">
    <source>
        <dbReference type="EMBL" id="KAJ1125686.1"/>
    </source>
</evidence>
<feature type="region of interest" description="Disordered" evidence="1">
    <location>
        <begin position="1"/>
        <end position="39"/>
    </location>
</feature>
<feature type="compositionally biased region" description="Basic residues" evidence="1">
    <location>
        <begin position="122"/>
        <end position="131"/>
    </location>
</feature>
<sequence>MRATAQGQRIERRRSATPRNLRVHLVPAPSQPPSDASGHSQKAYYNVYVGLHPILFVSALSGSQAPPTPLQLSHDSPSRTLLDRVRRVVHLCGGTPAVQAPQRSRSFDQWRSQWEVREAKGNRSKPARHNQVRPMAPQQGRSIASAPASTNLQRASGPGFLRARHMDSLIHQAGPAGGPRSPRAAARDSQAPIWVARLGSAGMEHIGQGGGRLPRHGPRNKPRSVSRGPRGPGVHSLLPQFDAGCVQARPAAPGNGGGAISTAPAPPCVPHPPVRSSPKLSNGVRRGLYSRLTQFGIRQGTGC</sequence>
<evidence type="ECO:0000256" key="1">
    <source>
        <dbReference type="SAM" id="MobiDB-lite"/>
    </source>
</evidence>
<organism evidence="2 3">
    <name type="scientific">Pleurodeles waltl</name>
    <name type="common">Iberian ribbed newt</name>
    <dbReference type="NCBI Taxonomy" id="8319"/>
    <lineage>
        <taxon>Eukaryota</taxon>
        <taxon>Metazoa</taxon>
        <taxon>Chordata</taxon>
        <taxon>Craniata</taxon>
        <taxon>Vertebrata</taxon>
        <taxon>Euteleostomi</taxon>
        <taxon>Amphibia</taxon>
        <taxon>Batrachia</taxon>
        <taxon>Caudata</taxon>
        <taxon>Salamandroidea</taxon>
        <taxon>Salamandridae</taxon>
        <taxon>Pleurodelinae</taxon>
        <taxon>Pleurodeles</taxon>
    </lineage>
</organism>
<feature type="region of interest" description="Disordered" evidence="1">
    <location>
        <begin position="203"/>
        <end position="282"/>
    </location>
</feature>
<accession>A0AAV7PBT3</accession>
<dbReference type="AlphaFoldDB" id="A0AAV7PBT3"/>